<comment type="cofactor">
    <cofactor evidence="4">
        <name>heme</name>
        <dbReference type="ChEBI" id="CHEBI:30413"/>
    </cofactor>
</comment>
<gene>
    <name evidence="8" type="ORF">CHRIB12_LOCUS5090</name>
    <name evidence="10" type="ORF">RhiirA1_443711</name>
    <name evidence="9" type="ORF">RhiirA5_400904</name>
</gene>
<feature type="transmembrane region" description="Helical" evidence="7">
    <location>
        <begin position="6"/>
        <end position="22"/>
    </location>
</feature>
<keyword evidence="7" id="KW-0812">Transmembrane</keyword>
<evidence type="ECO:0000256" key="7">
    <source>
        <dbReference type="SAM" id="Phobius"/>
    </source>
</evidence>
<dbReference type="InterPro" id="IPR050364">
    <property type="entry name" value="Cytochrome_P450_fung"/>
</dbReference>
<dbReference type="GO" id="GO:0004497">
    <property type="term" value="F:monooxygenase activity"/>
    <property type="evidence" value="ECO:0007669"/>
    <property type="project" value="UniProtKB-KW"/>
</dbReference>
<keyword evidence="7" id="KW-0472">Membrane</keyword>
<dbReference type="AlphaFoldDB" id="A0A2N0PFE4"/>
<feature type="transmembrane region" description="Helical" evidence="7">
    <location>
        <begin position="319"/>
        <end position="338"/>
    </location>
</feature>
<dbReference type="OrthoDB" id="1103324at2759"/>
<reference evidence="8" key="5">
    <citation type="submission" date="2020-05" db="EMBL/GenBank/DDBJ databases">
        <authorList>
            <person name="Rincon C."/>
            <person name="Sanders R I."/>
            <person name="Robbins C."/>
            <person name="Chaturvedi A."/>
        </authorList>
    </citation>
    <scope>NUCLEOTIDE SEQUENCE</scope>
    <source>
        <strain evidence="8">CHB12</strain>
    </source>
</reference>
<dbReference type="Pfam" id="PF00067">
    <property type="entry name" value="p450"/>
    <property type="match status" value="1"/>
</dbReference>
<dbReference type="PANTHER" id="PTHR46300">
    <property type="entry name" value="P450, PUTATIVE (EUROFUNG)-RELATED-RELATED"/>
    <property type="match status" value="1"/>
</dbReference>
<evidence type="ECO:0000313" key="12">
    <source>
        <dbReference type="Proteomes" id="UP000232722"/>
    </source>
</evidence>
<sequence>MGLSTFLFTLFFAAIIYVFFNNQRKKSKIPNGCIPLPGPTPLPIIGNLHQINNVPIQDFIDRFSKEYGPIFQVHYGAETWVILNDYEIVKDVLVKRSAIYSSRPYNDATTRVYFDGGKSIGFSPYGKYWRAMRAVSHQALTQKMVNINYRDIIHNEVKNLMIKFYVRSSESFNPTNDLRFFLINLLTTILFGQKSEKLTQQIEQMVSEIAQILRPENCTIDKFPWLKYIPFVEKRINRHAYKARDLARELFKHLLEDLRQKLKENENENSFAAHVLKNMNISSDIVSKPYEDSLENDDDELKKQFVFDEVDFMNLNNSFLIAGAITSLNFFQWIWALLANYPEAQRKIQKELDECLQGNRFQTPQDDLKLPYLWATIKESLRCRTGSSTLMKHSTTKDDVYRGYYIPAKATIMMSYKSAHTSEKLFERPNEFYPEHYLDENGQLKKYDDLRDPWTFGRGRRACVGQHLAERNLITTVGYALTLFNVENDYDSITGNPIKLDLKLVDKKQPYKVRFVPRPGVTLEKILQMN</sequence>
<dbReference type="VEuPathDB" id="FungiDB:RhiirA1_443711"/>
<reference evidence="9 12" key="2">
    <citation type="submission" date="2017-09" db="EMBL/GenBank/DDBJ databases">
        <title>Extensive intraspecific genome diversity in a model arbuscular mycorrhizal fungus.</title>
        <authorList>
            <person name="Chen E.C."/>
            <person name="Morin E."/>
            <person name="Beaudet D."/>
            <person name="Noel J."/>
            <person name="Ndikumana S."/>
            <person name="Charron P."/>
            <person name="St-Onge C."/>
            <person name="Giorgi J."/>
            <person name="Grigoriev I.V."/>
            <person name="Roux C."/>
            <person name="Martin F.M."/>
            <person name="Corradi N."/>
        </authorList>
    </citation>
    <scope>NUCLEOTIDE SEQUENCE [LARGE SCALE GENOMIC DNA]</scope>
    <source>
        <strain evidence="9 12">A5</strain>
    </source>
</reference>
<dbReference type="SUPFAM" id="SSF48264">
    <property type="entry name" value="Cytochrome P450"/>
    <property type="match status" value="1"/>
</dbReference>
<dbReference type="PRINTS" id="PR00463">
    <property type="entry name" value="EP450I"/>
</dbReference>
<dbReference type="EMBL" id="LLXJ01000868">
    <property type="protein sequence ID" value="PKC05522.1"/>
    <property type="molecule type" value="Genomic_DNA"/>
</dbReference>
<dbReference type="GO" id="GO:0020037">
    <property type="term" value="F:heme binding"/>
    <property type="evidence" value="ECO:0007669"/>
    <property type="project" value="InterPro"/>
</dbReference>
<comment type="similarity">
    <text evidence="5">Belongs to the cytochrome P450 family.</text>
</comment>
<keyword evidence="1 4" id="KW-0479">Metal-binding</keyword>
<keyword evidence="3 4" id="KW-0408">Iron</keyword>
<keyword evidence="4 5" id="KW-0349">Heme</keyword>
<keyword evidence="6" id="KW-0175">Coiled coil</keyword>
<dbReference type="InterPro" id="IPR002401">
    <property type="entry name" value="Cyt_P450_E_grp-I"/>
</dbReference>
<accession>A0A2N0PFE4</accession>
<dbReference type="InterPro" id="IPR036396">
    <property type="entry name" value="Cyt_P450_sf"/>
</dbReference>
<feature type="binding site" description="axial binding residue" evidence="4">
    <location>
        <position position="463"/>
    </location>
    <ligand>
        <name>heme</name>
        <dbReference type="ChEBI" id="CHEBI:30413"/>
    </ligand>
    <ligandPart>
        <name>Fe</name>
        <dbReference type="ChEBI" id="CHEBI:18248"/>
    </ligandPart>
</feature>
<evidence type="ECO:0000256" key="1">
    <source>
        <dbReference type="ARBA" id="ARBA00022723"/>
    </source>
</evidence>
<proteinExistence type="inferred from homology"/>
<dbReference type="VEuPathDB" id="FungiDB:RhiirFUN_003048"/>
<evidence type="ECO:0000256" key="3">
    <source>
        <dbReference type="ARBA" id="ARBA00023004"/>
    </source>
</evidence>
<dbReference type="PANTHER" id="PTHR46300:SF6">
    <property type="entry name" value="CYTOCHROME P450 2C30"/>
    <property type="match status" value="1"/>
</dbReference>
<evidence type="ECO:0000313" key="11">
    <source>
        <dbReference type="Proteomes" id="UP000232688"/>
    </source>
</evidence>
<evidence type="ECO:0000256" key="2">
    <source>
        <dbReference type="ARBA" id="ARBA00023002"/>
    </source>
</evidence>
<dbReference type="EMBL" id="CAGKOT010000008">
    <property type="protein sequence ID" value="CAB5351287.1"/>
    <property type="molecule type" value="Genomic_DNA"/>
</dbReference>
<dbReference type="Proteomes" id="UP000232722">
    <property type="component" value="Unassembled WGS sequence"/>
</dbReference>
<reference evidence="10 11" key="3">
    <citation type="submission" date="2017-10" db="EMBL/GenBank/DDBJ databases">
        <title>Extensive intraspecific genome diversity in a model arbuscular mycorrhizal fungus.</title>
        <authorList>
            <person name="Chen E.C.H."/>
            <person name="Morin E."/>
            <person name="Baudet D."/>
            <person name="Noel J."/>
            <person name="Ndikumana S."/>
            <person name="Charron P."/>
            <person name="St-Onge C."/>
            <person name="Giorgi J."/>
            <person name="Grigoriev I.V."/>
            <person name="Roux C."/>
            <person name="Martin F.M."/>
            <person name="Corradi N."/>
        </authorList>
    </citation>
    <scope>NUCLEOTIDE SEQUENCE [LARGE SCALE GENOMIC DNA]</scope>
    <source>
        <strain evidence="10 11">A1</strain>
    </source>
</reference>
<protein>
    <submittedName>
        <fullName evidence="9">Cytochrome P450</fullName>
    </submittedName>
</protein>
<dbReference type="GO" id="GO:0016705">
    <property type="term" value="F:oxidoreductase activity, acting on paired donors, with incorporation or reduction of molecular oxygen"/>
    <property type="evidence" value="ECO:0007669"/>
    <property type="project" value="InterPro"/>
</dbReference>
<name>A0A2N0PFE4_9GLOM</name>
<evidence type="ECO:0000313" key="8">
    <source>
        <dbReference type="EMBL" id="CAB5351287.1"/>
    </source>
</evidence>
<dbReference type="InterPro" id="IPR017972">
    <property type="entry name" value="Cyt_P450_CS"/>
</dbReference>
<dbReference type="VEuPathDB" id="FungiDB:FUN_021211"/>
<reference evidence="10 11" key="4">
    <citation type="submission" date="2017-10" db="EMBL/GenBank/DDBJ databases">
        <title>Genome analyses suggest a sexual origin of heterokaryosis in a supposedly ancient asexual fungus.</title>
        <authorList>
            <person name="Corradi N."/>
            <person name="Sedzielewska K."/>
            <person name="Noel J."/>
            <person name="Charron P."/>
            <person name="Farinelli L."/>
            <person name="Marton T."/>
            <person name="Kruger M."/>
            <person name="Pelin A."/>
            <person name="Brachmann A."/>
            <person name="Corradi N."/>
        </authorList>
    </citation>
    <scope>NUCLEOTIDE SEQUENCE [LARGE SCALE GENOMIC DNA]</scope>
    <source>
        <strain evidence="10 11">A1</strain>
    </source>
</reference>
<organism evidence="9 12">
    <name type="scientific">Rhizophagus irregularis</name>
    <dbReference type="NCBI Taxonomy" id="588596"/>
    <lineage>
        <taxon>Eukaryota</taxon>
        <taxon>Fungi</taxon>
        <taxon>Fungi incertae sedis</taxon>
        <taxon>Mucoromycota</taxon>
        <taxon>Glomeromycotina</taxon>
        <taxon>Glomeromycetes</taxon>
        <taxon>Glomerales</taxon>
        <taxon>Glomeraceae</taxon>
        <taxon>Rhizophagus</taxon>
    </lineage>
</organism>
<dbReference type="PROSITE" id="PS00086">
    <property type="entry name" value="CYTOCHROME_P450"/>
    <property type="match status" value="1"/>
</dbReference>
<feature type="coiled-coil region" evidence="6">
    <location>
        <begin position="248"/>
        <end position="275"/>
    </location>
</feature>
<dbReference type="Gene3D" id="1.10.630.10">
    <property type="entry name" value="Cytochrome P450"/>
    <property type="match status" value="1"/>
</dbReference>
<evidence type="ECO:0000256" key="4">
    <source>
        <dbReference type="PIRSR" id="PIRSR602401-1"/>
    </source>
</evidence>
<dbReference type="Proteomes" id="UP000232688">
    <property type="component" value="Unassembled WGS sequence"/>
</dbReference>
<evidence type="ECO:0000313" key="10">
    <source>
        <dbReference type="EMBL" id="PKC62818.1"/>
    </source>
</evidence>
<keyword evidence="2 5" id="KW-0560">Oxidoreductase</keyword>
<dbReference type="EMBL" id="LLXH01000808">
    <property type="protein sequence ID" value="PKC62818.1"/>
    <property type="molecule type" value="Genomic_DNA"/>
</dbReference>
<evidence type="ECO:0000256" key="6">
    <source>
        <dbReference type="SAM" id="Coils"/>
    </source>
</evidence>
<dbReference type="Proteomes" id="UP000684084">
    <property type="component" value="Unassembled WGS sequence"/>
</dbReference>
<comment type="caution">
    <text evidence="9">The sequence shown here is derived from an EMBL/GenBank/DDBJ whole genome shotgun (WGS) entry which is preliminary data.</text>
</comment>
<dbReference type="InterPro" id="IPR001128">
    <property type="entry name" value="Cyt_P450"/>
</dbReference>
<reference evidence="9 12" key="1">
    <citation type="submission" date="2016-04" db="EMBL/GenBank/DDBJ databases">
        <title>Genome analyses suggest a sexual origin of heterokaryosis in a supposedly ancient asexual fungus.</title>
        <authorList>
            <person name="Ropars J."/>
            <person name="Sedzielewska K."/>
            <person name="Noel J."/>
            <person name="Charron P."/>
            <person name="Farinelli L."/>
            <person name="Marton T."/>
            <person name="Kruger M."/>
            <person name="Pelin A."/>
            <person name="Brachmann A."/>
            <person name="Corradi N."/>
        </authorList>
    </citation>
    <scope>NUCLEOTIDE SEQUENCE [LARGE SCALE GENOMIC DNA]</scope>
    <source>
        <strain evidence="9 12">A5</strain>
    </source>
</reference>
<evidence type="ECO:0000256" key="5">
    <source>
        <dbReference type="RuleBase" id="RU000461"/>
    </source>
</evidence>
<dbReference type="GO" id="GO:0005506">
    <property type="term" value="F:iron ion binding"/>
    <property type="evidence" value="ECO:0007669"/>
    <property type="project" value="InterPro"/>
</dbReference>
<keyword evidence="5" id="KW-0503">Monooxygenase</keyword>
<keyword evidence="7" id="KW-1133">Transmembrane helix</keyword>
<evidence type="ECO:0000313" key="9">
    <source>
        <dbReference type="EMBL" id="PKC05522.1"/>
    </source>
</evidence>